<feature type="non-terminal residue" evidence="1">
    <location>
        <position position="1"/>
    </location>
</feature>
<comment type="caution">
    <text evidence="1">The sequence shown here is derived from an EMBL/GenBank/DDBJ whole genome shotgun (WGS) entry which is preliminary data.</text>
</comment>
<feature type="non-terminal residue" evidence="1">
    <location>
        <position position="103"/>
    </location>
</feature>
<evidence type="ECO:0000313" key="2">
    <source>
        <dbReference type="Proteomes" id="UP000018721"/>
    </source>
</evidence>
<dbReference type="AlphaFoldDB" id="V9DXC3"/>
<accession>V9DXC3</accession>
<sequence length="103" mass="11565">ELGGKKRLRVIKSRKAVIYGERGGWFTISIFQPPFSPAATVSWSKTDTWGPPCPALWRLYSRGLTSSIQAFMARAPLWWSGIRKIALRSTQTHSALDCRLTEG</sequence>
<proteinExistence type="predicted"/>
<keyword evidence="2" id="KW-1185">Reference proteome</keyword>
<dbReference type="HOGENOM" id="CLU_2270852_0_0_1"/>
<organism evidence="1 2">
    <name type="scientific">Phytophthora nicotianae P1569</name>
    <dbReference type="NCBI Taxonomy" id="1317065"/>
    <lineage>
        <taxon>Eukaryota</taxon>
        <taxon>Sar</taxon>
        <taxon>Stramenopiles</taxon>
        <taxon>Oomycota</taxon>
        <taxon>Peronosporomycetes</taxon>
        <taxon>Peronosporales</taxon>
        <taxon>Peronosporaceae</taxon>
        <taxon>Phytophthora</taxon>
    </lineage>
</organism>
<gene>
    <name evidence="1" type="ORF">F443_21507</name>
</gene>
<dbReference type="Proteomes" id="UP000018721">
    <property type="component" value="Unassembled WGS sequence"/>
</dbReference>
<reference evidence="1 2" key="1">
    <citation type="submission" date="2013-11" db="EMBL/GenBank/DDBJ databases">
        <title>The Genome Sequence of Phytophthora parasitica P1569.</title>
        <authorList>
            <consortium name="The Broad Institute Genomics Platform"/>
            <person name="Russ C."/>
            <person name="Tyler B."/>
            <person name="Panabieres F."/>
            <person name="Shan W."/>
            <person name="Tripathy S."/>
            <person name="Grunwald N."/>
            <person name="Machado M."/>
            <person name="Johnson C.S."/>
            <person name="Arredondo F."/>
            <person name="Hong C."/>
            <person name="Coffey M."/>
            <person name="Young S.K."/>
            <person name="Zeng Q."/>
            <person name="Gargeya S."/>
            <person name="Fitzgerald M."/>
            <person name="Abouelleil A."/>
            <person name="Alvarado L."/>
            <person name="Chapman S.B."/>
            <person name="Gainer-Dewar J."/>
            <person name="Goldberg J."/>
            <person name="Griggs A."/>
            <person name="Gujja S."/>
            <person name="Hansen M."/>
            <person name="Howarth C."/>
            <person name="Imamovic A."/>
            <person name="Ireland A."/>
            <person name="Larimer J."/>
            <person name="McCowan C."/>
            <person name="Murphy C."/>
            <person name="Pearson M."/>
            <person name="Poon T.W."/>
            <person name="Priest M."/>
            <person name="Roberts A."/>
            <person name="Saif S."/>
            <person name="Shea T."/>
            <person name="Sykes S."/>
            <person name="Wortman J."/>
            <person name="Nusbaum C."/>
            <person name="Birren B."/>
        </authorList>
    </citation>
    <scope>NUCLEOTIDE SEQUENCE [LARGE SCALE GENOMIC DNA]</scope>
    <source>
        <strain evidence="1 2">P1569</strain>
    </source>
</reference>
<protein>
    <submittedName>
        <fullName evidence="1">Uncharacterized protein</fullName>
    </submittedName>
</protein>
<dbReference type="EMBL" id="ANIZ01003763">
    <property type="protein sequence ID" value="ETI31530.1"/>
    <property type="molecule type" value="Genomic_DNA"/>
</dbReference>
<evidence type="ECO:0000313" key="1">
    <source>
        <dbReference type="EMBL" id="ETI31530.1"/>
    </source>
</evidence>
<name>V9DXC3_PHYNI</name>